<name>A0ABW0NZQ4_9HYPH</name>
<dbReference type="EMBL" id="JBHSLU010000017">
    <property type="protein sequence ID" value="MFC5505318.1"/>
    <property type="molecule type" value="Genomic_DNA"/>
</dbReference>
<proteinExistence type="predicted"/>
<dbReference type="Proteomes" id="UP001596060">
    <property type="component" value="Unassembled WGS sequence"/>
</dbReference>
<accession>A0ABW0NZQ4</accession>
<organism evidence="1 2">
    <name type="scientific">Bosea massiliensis</name>
    <dbReference type="NCBI Taxonomy" id="151419"/>
    <lineage>
        <taxon>Bacteria</taxon>
        <taxon>Pseudomonadati</taxon>
        <taxon>Pseudomonadota</taxon>
        <taxon>Alphaproteobacteria</taxon>
        <taxon>Hyphomicrobiales</taxon>
        <taxon>Boseaceae</taxon>
        <taxon>Bosea</taxon>
    </lineage>
</organism>
<evidence type="ECO:0000313" key="1">
    <source>
        <dbReference type="EMBL" id="MFC5505318.1"/>
    </source>
</evidence>
<dbReference type="RefSeq" id="WP_068204610.1">
    <property type="nucleotide sequence ID" value="NZ_JBHSLU010000017.1"/>
</dbReference>
<protein>
    <submittedName>
        <fullName evidence="1">Uncharacterized protein</fullName>
    </submittedName>
</protein>
<keyword evidence="2" id="KW-1185">Reference proteome</keyword>
<evidence type="ECO:0000313" key="2">
    <source>
        <dbReference type="Proteomes" id="UP001596060"/>
    </source>
</evidence>
<comment type="caution">
    <text evidence="1">The sequence shown here is derived from an EMBL/GenBank/DDBJ whole genome shotgun (WGS) entry which is preliminary data.</text>
</comment>
<gene>
    <name evidence="1" type="ORF">ACFPN9_08610</name>
</gene>
<reference evidence="2" key="1">
    <citation type="journal article" date="2019" name="Int. J. Syst. Evol. Microbiol.">
        <title>The Global Catalogue of Microorganisms (GCM) 10K type strain sequencing project: providing services to taxonomists for standard genome sequencing and annotation.</title>
        <authorList>
            <consortium name="The Broad Institute Genomics Platform"/>
            <consortium name="The Broad Institute Genome Sequencing Center for Infectious Disease"/>
            <person name="Wu L."/>
            <person name="Ma J."/>
        </authorList>
    </citation>
    <scope>NUCLEOTIDE SEQUENCE [LARGE SCALE GENOMIC DNA]</scope>
    <source>
        <strain evidence="2">CCUG 43117</strain>
    </source>
</reference>
<sequence length="69" mass="7590">MSTGDSASRDELKRLYDAYVRLLEVGRDRIIAAGGTCDPVDVMENGDPALKRVRAYLGTEPSRIHRPSA</sequence>